<dbReference type="AlphaFoldDB" id="A0A1V8SVU5"/>
<protein>
    <recommendedName>
        <fullName evidence="5">Zn(2)-C6 fungal-type domain-containing protein</fullName>
    </recommendedName>
</protein>
<dbReference type="Pfam" id="PF00172">
    <property type="entry name" value="Zn_clus"/>
    <property type="match status" value="1"/>
</dbReference>
<dbReference type="GO" id="GO:0008270">
    <property type="term" value="F:zinc ion binding"/>
    <property type="evidence" value="ECO:0007669"/>
    <property type="project" value="InterPro"/>
</dbReference>
<keyword evidence="2" id="KW-0804">Transcription</keyword>
<gene>
    <name evidence="6" type="ORF">B0A48_11286</name>
</gene>
<dbReference type="PANTHER" id="PTHR47840:SF1">
    <property type="entry name" value="ZN(II)2CYS6 TRANSCRIPTION FACTOR (EUROFUNG)"/>
    <property type="match status" value="1"/>
</dbReference>
<feature type="region of interest" description="Disordered" evidence="4">
    <location>
        <begin position="53"/>
        <end position="112"/>
    </location>
</feature>
<evidence type="ECO:0000256" key="3">
    <source>
        <dbReference type="ARBA" id="ARBA00023242"/>
    </source>
</evidence>
<dbReference type="InterPro" id="IPR001138">
    <property type="entry name" value="Zn2Cys6_DnaBD"/>
</dbReference>
<evidence type="ECO:0000256" key="1">
    <source>
        <dbReference type="ARBA" id="ARBA00023015"/>
    </source>
</evidence>
<dbReference type="STRING" id="1507870.A0A1V8SVU5"/>
<accession>A0A1V8SVU5</accession>
<evidence type="ECO:0000256" key="4">
    <source>
        <dbReference type="SAM" id="MobiDB-lite"/>
    </source>
</evidence>
<evidence type="ECO:0000256" key="2">
    <source>
        <dbReference type="ARBA" id="ARBA00023163"/>
    </source>
</evidence>
<proteinExistence type="predicted"/>
<dbReference type="Proteomes" id="UP000192596">
    <property type="component" value="Unassembled WGS sequence"/>
</dbReference>
<evidence type="ECO:0000313" key="6">
    <source>
        <dbReference type="EMBL" id="OQO03002.1"/>
    </source>
</evidence>
<dbReference type="SUPFAM" id="SSF57701">
    <property type="entry name" value="Zn2/Cys6 DNA-binding domain"/>
    <property type="match status" value="1"/>
</dbReference>
<evidence type="ECO:0000313" key="7">
    <source>
        <dbReference type="Proteomes" id="UP000192596"/>
    </source>
</evidence>
<reference evidence="7" key="1">
    <citation type="submission" date="2017-03" db="EMBL/GenBank/DDBJ databases">
        <title>Genomes of endolithic fungi from Antarctica.</title>
        <authorList>
            <person name="Coleine C."/>
            <person name="Masonjones S."/>
            <person name="Stajich J.E."/>
        </authorList>
    </citation>
    <scope>NUCLEOTIDE SEQUENCE [LARGE SCALE GENOMIC DNA]</scope>
    <source>
        <strain evidence="7">CCFEE 5527</strain>
    </source>
</reference>
<dbReference type="PROSITE" id="PS00463">
    <property type="entry name" value="ZN2_CY6_FUNGAL_1"/>
    <property type="match status" value="1"/>
</dbReference>
<dbReference type="PANTHER" id="PTHR47840">
    <property type="entry name" value="ZN(II)2CYS6 TRANSCRIPTION FACTOR (EUROFUNG)-RELATED"/>
    <property type="match status" value="1"/>
</dbReference>
<keyword evidence="3" id="KW-0539">Nucleus</keyword>
<dbReference type="GO" id="GO:0000981">
    <property type="term" value="F:DNA-binding transcription factor activity, RNA polymerase II-specific"/>
    <property type="evidence" value="ECO:0007669"/>
    <property type="project" value="InterPro"/>
</dbReference>
<dbReference type="InterPro" id="IPR036864">
    <property type="entry name" value="Zn2-C6_fun-type_DNA-bd_sf"/>
</dbReference>
<dbReference type="Gene3D" id="4.10.240.10">
    <property type="entry name" value="Zn(2)-C6 fungal-type DNA-binding domain"/>
    <property type="match status" value="1"/>
</dbReference>
<sequence length="716" mass="78164">MSPITDEPSLKRRKVRKGTHSCWECRSRKIKCLYESPHDPTCVTCRKRGSECVSQVDSDAPGEDTERTTRVSSVNDNAGSVNSRGSSAAPMAPRTRPLLTPESQASPASVATPGGVRETLLRAIPSRHELLMLMDKVGLRLALDYRFCSPGTAVDTDPRAAVAALLSPSSHPVVLARQMLNFAAALQSIPDSTTISSSLQYHTSMIRNVTETVIKEVNSSDNYLGSLEGLDNLISEALWHVDCGNLRRAWISFRRCVMVAQLLGLDRPGSPRYKVLQPQEHLDAASMYEYVVRIERVLSLLLGLPTSTHGLVLGPSPHDEGVPEALKTMMVGMSDVIVKVLSRNQLDATPENMAKTRAIDRDLTALAESMPSSYWRPLCFTGMEPTSMQAIEEMQRGYAHACFHSMVIQLHASLMLNFCDASQRMYSKMACASASRELLSKAIAMHSVYPSTARPGGRCLHDFLAVIAGLTLMLAHTISHHTEDANLLRHQRATDRATVQRAIECIQSTRDQREEALALKCITLLQDLLVVENEIAKEGSHNPQDVSAGITSGSILSFQVPYIGRVTISRKGVSIMPPAVLDQLDESEEDVTVGGLGSIRASHPNTPGHRERENDCHAQVTTARKPTCGAAPQGLASSIETQQQGFGDQTEAMFPDAAAGLDDWTFQGLDTAFFESLIRGSTDAMPDASLLQQPGWDTGITWPARQMNRNSTLPDT</sequence>
<name>A0A1V8SVU5_9PEZI</name>
<keyword evidence="7" id="KW-1185">Reference proteome</keyword>
<dbReference type="OrthoDB" id="5392779at2759"/>
<dbReference type="PROSITE" id="PS50048">
    <property type="entry name" value="ZN2_CY6_FUNGAL_2"/>
    <property type="match status" value="1"/>
</dbReference>
<evidence type="ECO:0000259" key="5">
    <source>
        <dbReference type="PROSITE" id="PS50048"/>
    </source>
</evidence>
<dbReference type="SMART" id="SM00066">
    <property type="entry name" value="GAL4"/>
    <property type="match status" value="1"/>
</dbReference>
<dbReference type="InParanoid" id="A0A1V8SVU5"/>
<feature type="compositionally biased region" description="Polar residues" evidence="4">
    <location>
        <begin position="70"/>
        <end position="86"/>
    </location>
</feature>
<keyword evidence="1" id="KW-0805">Transcription regulation</keyword>
<comment type="caution">
    <text evidence="6">The sequence shown here is derived from an EMBL/GenBank/DDBJ whole genome shotgun (WGS) entry which is preliminary data.</text>
</comment>
<dbReference type="CDD" id="cd00067">
    <property type="entry name" value="GAL4"/>
    <property type="match status" value="1"/>
</dbReference>
<feature type="domain" description="Zn(2)-C6 fungal-type" evidence="5">
    <location>
        <begin position="21"/>
        <end position="54"/>
    </location>
</feature>
<dbReference type="CDD" id="cd12148">
    <property type="entry name" value="fungal_TF_MHR"/>
    <property type="match status" value="1"/>
</dbReference>
<organism evidence="6 7">
    <name type="scientific">Cryoendolithus antarcticus</name>
    <dbReference type="NCBI Taxonomy" id="1507870"/>
    <lineage>
        <taxon>Eukaryota</taxon>
        <taxon>Fungi</taxon>
        <taxon>Dikarya</taxon>
        <taxon>Ascomycota</taxon>
        <taxon>Pezizomycotina</taxon>
        <taxon>Dothideomycetes</taxon>
        <taxon>Dothideomycetidae</taxon>
        <taxon>Cladosporiales</taxon>
        <taxon>Cladosporiaceae</taxon>
        <taxon>Cryoendolithus</taxon>
    </lineage>
</organism>
<dbReference type="EMBL" id="NAJO01000026">
    <property type="protein sequence ID" value="OQO03002.1"/>
    <property type="molecule type" value="Genomic_DNA"/>
</dbReference>